<name>A0A1M5YL27_9CLOT</name>
<keyword evidence="2" id="KW-0238">DNA-binding</keyword>
<reference evidence="5 6" key="1">
    <citation type="submission" date="2016-11" db="EMBL/GenBank/DDBJ databases">
        <authorList>
            <person name="Jaros S."/>
            <person name="Januszkiewicz K."/>
            <person name="Wedrychowicz H."/>
        </authorList>
    </citation>
    <scope>NUCLEOTIDE SEQUENCE [LARGE SCALE GENOMIC DNA]</scope>
    <source>
        <strain evidence="5 6">DSM 6191</strain>
    </source>
</reference>
<dbReference type="InterPro" id="IPR002577">
    <property type="entry name" value="HTH_HxlR"/>
</dbReference>
<evidence type="ECO:0000256" key="1">
    <source>
        <dbReference type="ARBA" id="ARBA00023015"/>
    </source>
</evidence>
<dbReference type="CDD" id="cd00090">
    <property type="entry name" value="HTH_ARSR"/>
    <property type="match status" value="1"/>
</dbReference>
<dbReference type="EMBL" id="FQXU01000006">
    <property type="protein sequence ID" value="SHI12702.1"/>
    <property type="molecule type" value="Genomic_DNA"/>
</dbReference>
<dbReference type="PANTHER" id="PTHR33204:SF37">
    <property type="entry name" value="HTH-TYPE TRANSCRIPTIONAL REGULATOR YODB"/>
    <property type="match status" value="1"/>
</dbReference>
<feature type="domain" description="HTH hxlR-type" evidence="4">
    <location>
        <begin position="7"/>
        <end position="106"/>
    </location>
</feature>
<dbReference type="RefSeq" id="WP_073019257.1">
    <property type="nucleotide sequence ID" value="NZ_FQXU01000006.1"/>
</dbReference>
<dbReference type="SUPFAM" id="SSF46785">
    <property type="entry name" value="Winged helix' DNA-binding domain"/>
    <property type="match status" value="1"/>
</dbReference>
<evidence type="ECO:0000259" key="4">
    <source>
        <dbReference type="PROSITE" id="PS51118"/>
    </source>
</evidence>
<proteinExistence type="predicted"/>
<dbReference type="Proteomes" id="UP000184241">
    <property type="component" value="Unassembled WGS sequence"/>
</dbReference>
<dbReference type="InterPro" id="IPR011991">
    <property type="entry name" value="ArsR-like_HTH"/>
</dbReference>
<keyword evidence="1" id="KW-0805">Transcription regulation</keyword>
<dbReference type="InterPro" id="IPR036390">
    <property type="entry name" value="WH_DNA-bd_sf"/>
</dbReference>
<organism evidence="5 6">
    <name type="scientific">Clostridium intestinale DSM 6191</name>
    <dbReference type="NCBI Taxonomy" id="1121320"/>
    <lineage>
        <taxon>Bacteria</taxon>
        <taxon>Bacillati</taxon>
        <taxon>Bacillota</taxon>
        <taxon>Clostridia</taxon>
        <taxon>Eubacteriales</taxon>
        <taxon>Clostridiaceae</taxon>
        <taxon>Clostridium</taxon>
    </lineage>
</organism>
<dbReference type="Pfam" id="PF01638">
    <property type="entry name" value="HxlR"/>
    <property type="match status" value="1"/>
</dbReference>
<sequence>MPCDKHCPIEHTVNLIGHKWKVLIIRNLLNKGVQRFSELSKGINGISQKMLTQQLKQLESDGIIERKVYAEVPPRVEYSLTEIGYSLKPILDSMNTWGVSHIKHNDEKI</sequence>
<evidence type="ECO:0000256" key="3">
    <source>
        <dbReference type="ARBA" id="ARBA00023163"/>
    </source>
</evidence>
<dbReference type="Gene3D" id="1.10.10.10">
    <property type="entry name" value="Winged helix-like DNA-binding domain superfamily/Winged helix DNA-binding domain"/>
    <property type="match status" value="1"/>
</dbReference>
<protein>
    <submittedName>
        <fullName evidence="5">Transcriptional regulator, HxlR family</fullName>
    </submittedName>
</protein>
<dbReference type="GO" id="GO:0003677">
    <property type="term" value="F:DNA binding"/>
    <property type="evidence" value="ECO:0007669"/>
    <property type="project" value="UniProtKB-KW"/>
</dbReference>
<gene>
    <name evidence="5" type="ORF">SAMN02745941_02108</name>
</gene>
<dbReference type="PANTHER" id="PTHR33204">
    <property type="entry name" value="TRANSCRIPTIONAL REGULATOR, MARR FAMILY"/>
    <property type="match status" value="1"/>
</dbReference>
<dbReference type="AlphaFoldDB" id="A0A1M5YL27"/>
<dbReference type="InterPro" id="IPR036388">
    <property type="entry name" value="WH-like_DNA-bd_sf"/>
</dbReference>
<dbReference type="PROSITE" id="PS51118">
    <property type="entry name" value="HTH_HXLR"/>
    <property type="match status" value="1"/>
</dbReference>
<evidence type="ECO:0000256" key="2">
    <source>
        <dbReference type="ARBA" id="ARBA00023125"/>
    </source>
</evidence>
<evidence type="ECO:0000313" key="6">
    <source>
        <dbReference type="Proteomes" id="UP000184241"/>
    </source>
</evidence>
<evidence type="ECO:0000313" key="5">
    <source>
        <dbReference type="EMBL" id="SHI12702.1"/>
    </source>
</evidence>
<accession>A0A1M5YL27</accession>
<keyword evidence="3" id="KW-0804">Transcription</keyword>